<evidence type="ECO:0008006" key="3">
    <source>
        <dbReference type="Google" id="ProtNLM"/>
    </source>
</evidence>
<reference evidence="1" key="1">
    <citation type="submission" date="2020-11" db="EMBL/GenBank/DDBJ databases">
        <authorList>
            <person name="Koelle M."/>
            <person name="Horta M.A.C."/>
            <person name="Nowrousian M."/>
            <person name="Ohm R.A."/>
            <person name="Benz P."/>
            <person name="Pilgard A."/>
        </authorList>
    </citation>
    <scope>NUCLEOTIDE SEQUENCE</scope>
    <source>
        <strain evidence="1">FPRL280</strain>
    </source>
</reference>
<dbReference type="AlphaFoldDB" id="A0A8H7NVB9"/>
<evidence type="ECO:0000313" key="2">
    <source>
        <dbReference type="Proteomes" id="UP000639403"/>
    </source>
</evidence>
<dbReference type="EMBL" id="JADOXO010000363">
    <property type="protein sequence ID" value="KAF9805837.1"/>
    <property type="molecule type" value="Genomic_DNA"/>
</dbReference>
<dbReference type="Proteomes" id="UP000639403">
    <property type="component" value="Unassembled WGS sequence"/>
</dbReference>
<organism evidence="1 2">
    <name type="scientific">Rhodonia placenta</name>
    <dbReference type="NCBI Taxonomy" id="104341"/>
    <lineage>
        <taxon>Eukaryota</taxon>
        <taxon>Fungi</taxon>
        <taxon>Dikarya</taxon>
        <taxon>Basidiomycota</taxon>
        <taxon>Agaricomycotina</taxon>
        <taxon>Agaricomycetes</taxon>
        <taxon>Polyporales</taxon>
        <taxon>Adustoporiaceae</taxon>
        <taxon>Rhodonia</taxon>
    </lineage>
</organism>
<protein>
    <recommendedName>
        <fullName evidence="3">F-box domain-containing protein</fullName>
    </recommendedName>
</protein>
<proteinExistence type="predicted"/>
<sequence length="515" mass="57980">MRRPLPLEVWLLIVDELGAAREYDALEACAEASSKESQLLNERAKKYIPNELGFRTPEEVASIRVARKLGWLGPKCVRIEGGEHRGERLPIPHLATFASRLARKWYNVSVMVIKRAEWRAQDLDFPSVSLNLCYFASITHLHLHDVAFPTVRAFWRLVCAFPDLVTLRAYDIEIANTAIDARTLAALCLLSAPVELGVIEIVTEQPGDLAARTDCAKLFQAITPQAVPFLKTSLWSFVSELDFQHVTCSTAAAFARLLCALPALKKLSIRGPCTFLEQSTDVPDMTFRLDRLDLGKDFSLQSESQSVDALIDLFTQPRAGGGLRDISVWLSPYLRVMTSTDVALNRLVKHAGRSLSGLGLRALPEDGFRLYSKASILAAPNTVRSFNIAANTDLSFLGCSIEFKSEDKFQDSPLLEMLHNITSEWITHVSVTFQVKNAADLPRFWIALPQLDLALSRNAFTKLRRVRLYLCEIEVTNMILDCITLCLRRLYNRDILEYVEQIEQLRLEVPRSCWA</sequence>
<comment type="caution">
    <text evidence="1">The sequence shown here is derived from an EMBL/GenBank/DDBJ whole genome shotgun (WGS) entry which is preliminary data.</text>
</comment>
<reference evidence="1" key="2">
    <citation type="journal article" name="Front. Microbiol.">
        <title>Degradative Capacity of Two Strains of Rhodonia placenta: From Phenotype to Genotype.</title>
        <authorList>
            <person name="Kolle M."/>
            <person name="Horta M.A.C."/>
            <person name="Nowrousian M."/>
            <person name="Ohm R.A."/>
            <person name="Benz J.P."/>
            <person name="Pilgard A."/>
        </authorList>
    </citation>
    <scope>NUCLEOTIDE SEQUENCE</scope>
    <source>
        <strain evidence="1">FPRL280</strain>
    </source>
</reference>
<gene>
    <name evidence="1" type="ORF">IEO21_08926</name>
</gene>
<accession>A0A8H7NVB9</accession>
<name>A0A8H7NVB9_9APHY</name>
<evidence type="ECO:0000313" key="1">
    <source>
        <dbReference type="EMBL" id="KAF9805837.1"/>
    </source>
</evidence>